<dbReference type="Gene3D" id="1.10.10.10">
    <property type="entry name" value="Winged helix-like DNA-binding domain superfamily/Winged helix DNA-binding domain"/>
    <property type="match status" value="1"/>
</dbReference>
<dbReference type="SUPFAM" id="SSF88659">
    <property type="entry name" value="Sigma3 and sigma4 domains of RNA polymerase sigma factors"/>
    <property type="match status" value="1"/>
</dbReference>
<dbReference type="CDD" id="cd06171">
    <property type="entry name" value="Sigma70_r4"/>
    <property type="match status" value="1"/>
</dbReference>
<keyword evidence="4" id="KW-0804">Transcription</keyword>
<protein>
    <recommendedName>
        <fullName evidence="9">RNA polymerase subunit sigma-70</fullName>
    </recommendedName>
</protein>
<evidence type="ECO:0000256" key="1">
    <source>
        <dbReference type="ARBA" id="ARBA00010641"/>
    </source>
</evidence>
<dbReference type="PANTHER" id="PTHR43133">
    <property type="entry name" value="RNA POLYMERASE ECF-TYPE SIGMA FACTO"/>
    <property type="match status" value="1"/>
</dbReference>
<dbReference type="GO" id="GO:0003677">
    <property type="term" value="F:DNA binding"/>
    <property type="evidence" value="ECO:0007669"/>
    <property type="project" value="InterPro"/>
</dbReference>
<feature type="domain" description="RNA polymerase sigma-70 region 2" evidence="5">
    <location>
        <begin position="26"/>
        <end position="91"/>
    </location>
</feature>
<dbReference type="AlphaFoldDB" id="A0A150XYR9"/>
<evidence type="ECO:0000256" key="2">
    <source>
        <dbReference type="ARBA" id="ARBA00023015"/>
    </source>
</evidence>
<keyword evidence="2" id="KW-0805">Transcription regulation</keyword>
<dbReference type="Pfam" id="PF04542">
    <property type="entry name" value="Sigma70_r2"/>
    <property type="match status" value="1"/>
</dbReference>
<evidence type="ECO:0000313" key="7">
    <source>
        <dbReference type="EMBL" id="KYG83883.1"/>
    </source>
</evidence>
<evidence type="ECO:0000256" key="4">
    <source>
        <dbReference type="ARBA" id="ARBA00023163"/>
    </source>
</evidence>
<accession>A0A150XYR9</accession>
<dbReference type="InterPro" id="IPR013249">
    <property type="entry name" value="RNA_pol_sigma70_r4_t2"/>
</dbReference>
<comment type="caution">
    <text evidence="7">The sequence shown here is derived from an EMBL/GenBank/DDBJ whole genome shotgun (WGS) entry which is preliminary data.</text>
</comment>
<dbReference type="NCBIfam" id="TIGR02937">
    <property type="entry name" value="sigma70-ECF"/>
    <property type="match status" value="1"/>
</dbReference>
<evidence type="ECO:0008006" key="9">
    <source>
        <dbReference type="Google" id="ProtNLM"/>
    </source>
</evidence>
<dbReference type="Gene3D" id="1.10.1740.10">
    <property type="match status" value="1"/>
</dbReference>
<dbReference type="GO" id="GO:0016987">
    <property type="term" value="F:sigma factor activity"/>
    <property type="evidence" value="ECO:0007669"/>
    <property type="project" value="UniProtKB-KW"/>
</dbReference>
<dbReference type="Proteomes" id="UP000075615">
    <property type="component" value="Unassembled WGS sequence"/>
</dbReference>
<evidence type="ECO:0000259" key="6">
    <source>
        <dbReference type="Pfam" id="PF08281"/>
    </source>
</evidence>
<gene>
    <name evidence="7" type="ORF">AWN68_00750</name>
</gene>
<organism evidence="7 8">
    <name type="scientific">Roseivirga echinicomitans</name>
    <dbReference type="NCBI Taxonomy" id="296218"/>
    <lineage>
        <taxon>Bacteria</taxon>
        <taxon>Pseudomonadati</taxon>
        <taxon>Bacteroidota</taxon>
        <taxon>Cytophagia</taxon>
        <taxon>Cytophagales</taxon>
        <taxon>Roseivirgaceae</taxon>
        <taxon>Roseivirga</taxon>
    </lineage>
</organism>
<dbReference type="SUPFAM" id="SSF88946">
    <property type="entry name" value="Sigma2 domain of RNA polymerase sigma factors"/>
    <property type="match status" value="1"/>
</dbReference>
<feature type="domain" description="RNA polymerase sigma factor 70 region 4 type 2" evidence="6">
    <location>
        <begin position="120"/>
        <end position="172"/>
    </location>
</feature>
<proteinExistence type="inferred from homology"/>
<dbReference type="InterPro" id="IPR039425">
    <property type="entry name" value="RNA_pol_sigma-70-like"/>
</dbReference>
<keyword evidence="8" id="KW-1185">Reference proteome</keyword>
<sequence length="184" mass="21266">MAKIEKLLELTINGCKDNDRQSQKELYRNFYSYAMSICVRYTGSEADALEVLNDGFLKVFTHIEKFDISKPFKPWLRRIMVNASIDHIKKNLKHAHMADITEANVHQSVEEAPDHNLNYEEILHKVGQLSPAYRAVFNLYVIDGYKHQEIADQLGITESTSKANLTRAKAMLRAMLRKEVYQYG</sequence>
<dbReference type="InterPro" id="IPR013325">
    <property type="entry name" value="RNA_pol_sigma_r2"/>
</dbReference>
<dbReference type="InterPro" id="IPR013324">
    <property type="entry name" value="RNA_pol_sigma_r3/r4-like"/>
</dbReference>
<evidence type="ECO:0000313" key="8">
    <source>
        <dbReference type="Proteomes" id="UP000075615"/>
    </source>
</evidence>
<reference evidence="7 8" key="1">
    <citation type="submission" date="2016-01" db="EMBL/GenBank/DDBJ databases">
        <title>Genome sequencing of Roseivirga echinicomitans KMM 6058.</title>
        <authorList>
            <person name="Selvaratnam C."/>
            <person name="Thevarajoo S."/>
            <person name="Goh K.M."/>
            <person name="Ee R."/>
            <person name="Chan K.-G."/>
            <person name="Chong C.S."/>
        </authorList>
    </citation>
    <scope>NUCLEOTIDE SEQUENCE [LARGE SCALE GENOMIC DNA]</scope>
    <source>
        <strain evidence="7 8">KMM 6058</strain>
    </source>
</reference>
<dbReference type="InterPro" id="IPR007627">
    <property type="entry name" value="RNA_pol_sigma70_r2"/>
</dbReference>
<dbReference type="InterPro" id="IPR036388">
    <property type="entry name" value="WH-like_DNA-bd_sf"/>
</dbReference>
<evidence type="ECO:0000259" key="5">
    <source>
        <dbReference type="Pfam" id="PF04542"/>
    </source>
</evidence>
<name>A0A150XYR9_9BACT</name>
<dbReference type="EMBL" id="LRDB01000001">
    <property type="protein sequence ID" value="KYG83883.1"/>
    <property type="molecule type" value="Genomic_DNA"/>
</dbReference>
<comment type="similarity">
    <text evidence="1">Belongs to the sigma-70 factor family. ECF subfamily.</text>
</comment>
<dbReference type="RefSeq" id="WP_068411419.1">
    <property type="nucleotide sequence ID" value="NZ_LRDB01000001.1"/>
</dbReference>
<dbReference type="Pfam" id="PF08281">
    <property type="entry name" value="Sigma70_r4_2"/>
    <property type="match status" value="1"/>
</dbReference>
<dbReference type="STRING" id="296218.AWN68_00750"/>
<evidence type="ECO:0000256" key="3">
    <source>
        <dbReference type="ARBA" id="ARBA00023082"/>
    </source>
</evidence>
<dbReference type="GO" id="GO:0006352">
    <property type="term" value="P:DNA-templated transcription initiation"/>
    <property type="evidence" value="ECO:0007669"/>
    <property type="project" value="InterPro"/>
</dbReference>
<dbReference type="InterPro" id="IPR014284">
    <property type="entry name" value="RNA_pol_sigma-70_dom"/>
</dbReference>
<keyword evidence="3" id="KW-0731">Sigma factor</keyword>
<dbReference type="PANTHER" id="PTHR43133:SF46">
    <property type="entry name" value="RNA POLYMERASE SIGMA-70 FACTOR ECF SUBFAMILY"/>
    <property type="match status" value="1"/>
</dbReference>